<evidence type="ECO:0000256" key="10">
    <source>
        <dbReference type="ARBA" id="ARBA00023239"/>
    </source>
</evidence>
<dbReference type="InterPro" id="IPR001721">
    <property type="entry name" value="TD_ACT-like"/>
</dbReference>
<proteinExistence type="inferred from homology"/>
<dbReference type="InterPro" id="IPR000634">
    <property type="entry name" value="Ser/Thr_deHydtase_PyrdxlP-BS"/>
</dbReference>
<dbReference type="Gene3D" id="3.40.1020.10">
    <property type="entry name" value="Biosynthetic Threonine Deaminase, Domain 3"/>
    <property type="match status" value="1"/>
</dbReference>
<comment type="catalytic activity">
    <reaction evidence="1 13">
        <text>L-threonine = 2-oxobutanoate + NH4(+)</text>
        <dbReference type="Rhea" id="RHEA:22108"/>
        <dbReference type="ChEBI" id="CHEBI:16763"/>
        <dbReference type="ChEBI" id="CHEBI:28938"/>
        <dbReference type="ChEBI" id="CHEBI:57926"/>
        <dbReference type="EC" id="4.3.1.19"/>
    </reaction>
</comment>
<evidence type="ECO:0000256" key="13">
    <source>
        <dbReference type="RuleBase" id="RU362012"/>
    </source>
</evidence>
<dbReference type="InterPro" id="IPR050147">
    <property type="entry name" value="Ser/Thr_Dehydratase"/>
</dbReference>
<comment type="similarity">
    <text evidence="4 13">Belongs to the serine/threonine dehydratase family.</text>
</comment>
<keyword evidence="8" id="KW-0677">Repeat</keyword>
<dbReference type="InterPro" id="IPR038110">
    <property type="entry name" value="TD_ACT-like_sf"/>
</dbReference>
<keyword evidence="7 13" id="KW-0412">Isoleucine biosynthesis</keyword>
<evidence type="ECO:0000256" key="2">
    <source>
        <dbReference type="ARBA" id="ARBA00001933"/>
    </source>
</evidence>
<dbReference type="PANTHER" id="PTHR48078:SF11">
    <property type="entry name" value="THREONINE DEHYDRATASE, MITOCHONDRIAL"/>
    <property type="match status" value="1"/>
</dbReference>
<dbReference type="CDD" id="cd04907">
    <property type="entry name" value="ACT_ThrD-I_2"/>
    <property type="match status" value="1"/>
</dbReference>
<accession>A0A0H5QB02</accession>
<dbReference type="Gene3D" id="3.40.50.1100">
    <property type="match status" value="2"/>
</dbReference>
<dbReference type="SUPFAM" id="SSF53686">
    <property type="entry name" value="Tryptophan synthase beta subunit-like PLP-dependent enzymes"/>
    <property type="match status" value="1"/>
</dbReference>
<comment type="pathway">
    <text evidence="3 13">Amino-acid biosynthesis; L-isoleucine biosynthesis; 2-oxobutanoate from L-threonine: step 1/1.</text>
</comment>
<evidence type="ECO:0000256" key="8">
    <source>
        <dbReference type="ARBA" id="ARBA00022737"/>
    </source>
</evidence>
<dbReference type="GO" id="GO:0009097">
    <property type="term" value="P:isoleucine biosynthetic process"/>
    <property type="evidence" value="ECO:0007669"/>
    <property type="project" value="UniProtKB-UniRule"/>
</dbReference>
<feature type="domain" description="ACT-like" evidence="14">
    <location>
        <begin position="428"/>
        <end position="499"/>
    </location>
</feature>
<evidence type="ECO:0000256" key="7">
    <source>
        <dbReference type="ARBA" id="ARBA00022624"/>
    </source>
</evidence>
<evidence type="ECO:0000256" key="4">
    <source>
        <dbReference type="ARBA" id="ARBA00010869"/>
    </source>
</evidence>
<protein>
    <recommendedName>
        <fullName evidence="13">L-threonine dehydratase</fullName>
        <ecNumber evidence="13">4.3.1.19</ecNumber>
    </recommendedName>
    <alternativeName>
        <fullName evidence="13">Threonine deaminase</fullName>
    </alternativeName>
</protein>
<evidence type="ECO:0000256" key="5">
    <source>
        <dbReference type="ARBA" id="ARBA00011881"/>
    </source>
</evidence>
<dbReference type="PROSITE" id="PS00165">
    <property type="entry name" value="DEHYDRATASE_SER_THR"/>
    <property type="match status" value="1"/>
</dbReference>
<keyword evidence="9 13" id="KW-0663">Pyridoxal phosphate</keyword>
<dbReference type="GO" id="GO:0006567">
    <property type="term" value="P:L-threonine catabolic process"/>
    <property type="evidence" value="ECO:0007669"/>
    <property type="project" value="TreeGrafter"/>
</dbReference>
<dbReference type="Proteomes" id="UP000182715">
    <property type="component" value="Unassembled WGS sequence"/>
</dbReference>
<dbReference type="InterPro" id="IPR001926">
    <property type="entry name" value="TrpB-like_PALP"/>
</dbReference>
<organism evidence="15 16">
    <name type="scientific">Neisseria meningitidis serogroup B</name>
    <dbReference type="NCBI Taxonomy" id="491"/>
    <lineage>
        <taxon>Bacteria</taxon>
        <taxon>Pseudomonadati</taxon>
        <taxon>Pseudomonadota</taxon>
        <taxon>Betaproteobacteria</taxon>
        <taxon>Neisseriales</taxon>
        <taxon>Neisseriaceae</taxon>
        <taxon>Neisseria</taxon>
    </lineage>
</organism>
<feature type="domain" description="ACT-like" evidence="14">
    <location>
        <begin position="334"/>
        <end position="405"/>
    </location>
</feature>
<dbReference type="Pfam" id="PF00291">
    <property type="entry name" value="PALP"/>
    <property type="match status" value="1"/>
</dbReference>
<evidence type="ECO:0000256" key="1">
    <source>
        <dbReference type="ARBA" id="ARBA00001274"/>
    </source>
</evidence>
<name>A0A0H5QB02_NEIMI</name>
<dbReference type="SUPFAM" id="SSF55021">
    <property type="entry name" value="ACT-like"/>
    <property type="match status" value="1"/>
</dbReference>
<dbReference type="GO" id="GO:0006565">
    <property type="term" value="P:L-serine catabolic process"/>
    <property type="evidence" value="ECO:0007669"/>
    <property type="project" value="TreeGrafter"/>
</dbReference>
<dbReference type="AlphaFoldDB" id="A0A0H5QB02"/>
<dbReference type="InterPro" id="IPR036052">
    <property type="entry name" value="TrpB-like_PALP_sf"/>
</dbReference>
<dbReference type="PANTHER" id="PTHR48078">
    <property type="entry name" value="THREONINE DEHYDRATASE, MITOCHONDRIAL-RELATED"/>
    <property type="match status" value="1"/>
</dbReference>
<keyword evidence="11 13" id="KW-0100">Branched-chain amino acid biosynthesis</keyword>
<evidence type="ECO:0000256" key="3">
    <source>
        <dbReference type="ARBA" id="ARBA00004810"/>
    </source>
</evidence>
<dbReference type="FunFam" id="3.40.50.1100:FF:000008">
    <property type="entry name" value="L-threonine dehydratase"/>
    <property type="match status" value="1"/>
</dbReference>
<comment type="function">
    <text evidence="12 13">Catalyzes the anaerobic formation of alpha-ketobutyrate and ammonia from threonine in a two-step reaction. The first step involved a dehydration of threonine and a production of enamine intermediates (aminocrotonate), which tautomerizes to its imine form (iminobutyrate). Both intermediates are unstable and short-lived. The second step is the nonenzymatic hydrolysis of the enamine/imine intermediates to form 2-ketobutyrate and free ammonia. In the low water environment of the cell, the second step is accelerated by RidA.</text>
</comment>
<dbReference type="UniPathway" id="UPA00047">
    <property type="reaction ID" value="UER00054"/>
</dbReference>
<dbReference type="Pfam" id="PF00585">
    <property type="entry name" value="Thr_dehydrat_C"/>
    <property type="match status" value="2"/>
</dbReference>
<dbReference type="NCBIfam" id="NF009130">
    <property type="entry name" value="PRK12483.1"/>
    <property type="match status" value="1"/>
</dbReference>
<gene>
    <name evidence="13" type="primary">ilvA</name>
</gene>
<reference evidence="15 16" key="1">
    <citation type="submission" date="2014-11" db="EMBL/GenBank/DDBJ databases">
        <authorList>
            <person name="Diene M.Seydina."/>
        </authorList>
    </citation>
    <scope>NUCLEOTIDE SEQUENCE [LARGE SCALE GENOMIC DNA]</scope>
    <source>
        <strain evidence="15 16">Neisseria meningitidis CHUV</strain>
    </source>
</reference>
<comment type="cofactor">
    <cofactor evidence="2 13">
        <name>pyridoxal 5'-phosphate</name>
        <dbReference type="ChEBI" id="CHEBI:597326"/>
    </cofactor>
</comment>
<comment type="subunit">
    <text evidence="5 13">Homotetramer.</text>
</comment>
<dbReference type="EC" id="4.3.1.19" evidence="13"/>
<evidence type="ECO:0000313" key="15">
    <source>
        <dbReference type="EMBL" id="CRY98494.1"/>
    </source>
</evidence>
<evidence type="ECO:0000256" key="9">
    <source>
        <dbReference type="ARBA" id="ARBA00022898"/>
    </source>
</evidence>
<evidence type="ECO:0000313" key="16">
    <source>
        <dbReference type="Proteomes" id="UP000182715"/>
    </source>
</evidence>
<keyword evidence="6 13" id="KW-0028">Amino-acid biosynthesis</keyword>
<evidence type="ECO:0000256" key="12">
    <source>
        <dbReference type="ARBA" id="ARBA00025527"/>
    </source>
</evidence>
<dbReference type="EMBL" id="CVTF01000099">
    <property type="protein sequence ID" value="CRY98494.1"/>
    <property type="molecule type" value="Genomic_DNA"/>
</dbReference>
<evidence type="ECO:0000256" key="11">
    <source>
        <dbReference type="ARBA" id="ARBA00023304"/>
    </source>
</evidence>
<dbReference type="GO" id="GO:0003941">
    <property type="term" value="F:L-serine ammonia-lyase activity"/>
    <property type="evidence" value="ECO:0007669"/>
    <property type="project" value="TreeGrafter"/>
</dbReference>
<dbReference type="InterPro" id="IPR045865">
    <property type="entry name" value="ACT-like_dom_sf"/>
</dbReference>
<dbReference type="CDD" id="cd01562">
    <property type="entry name" value="Thr-dehyd"/>
    <property type="match status" value="1"/>
</dbReference>
<dbReference type="NCBIfam" id="TIGR01124">
    <property type="entry name" value="ilvA_2Cterm"/>
    <property type="match status" value="1"/>
</dbReference>
<dbReference type="FunFam" id="3.40.1020.10:FF:000001">
    <property type="entry name" value="L-threonine dehydratase"/>
    <property type="match status" value="1"/>
</dbReference>
<dbReference type="InterPro" id="IPR005787">
    <property type="entry name" value="Thr_deHydtase_biosynth"/>
</dbReference>
<evidence type="ECO:0000259" key="14">
    <source>
        <dbReference type="PROSITE" id="PS51672"/>
    </source>
</evidence>
<dbReference type="PROSITE" id="PS51672">
    <property type="entry name" value="ACT_LIKE"/>
    <property type="match status" value="2"/>
</dbReference>
<dbReference type="GO" id="GO:0030170">
    <property type="term" value="F:pyridoxal phosphate binding"/>
    <property type="evidence" value="ECO:0007669"/>
    <property type="project" value="InterPro"/>
</dbReference>
<dbReference type="CDD" id="cd04906">
    <property type="entry name" value="ACT_ThrD-I_1"/>
    <property type="match status" value="1"/>
</dbReference>
<keyword evidence="10 13" id="KW-0456">Lyase</keyword>
<sequence>MNTPLPYSNYLIRILTASVYDVAVETPLEPARSLSVRLKNNILLKREDLQPVFSFKIRGAYNKMSKLPKDALACGVIAASAGNHAQGVALSAQRLGCRAVIVMPETTPKIKVDAVKSHGGEVVLRGVSYNDAYDYAMELAEKEGLTYIAPFDDPDVIAGQGTVGMEIVSQHPDPIRAVFVPIGGGGLAAGVAAFIKQVRPEIKVIGVQTNDSCCMKQSVEAGEIVHLKDVGLFSDGTAVKVVGDETFRLCKELLDEIITVDTDAVCGAVKDIFDDTRSITEPAGALALAGLKAYIAREGAENQTLIAVTSGANMNFHRLRHVSERSELGEGNEGIFAVTIPEERGSFLKFVNILGNRNITEFNYRYGDDEKAHIFVGLQAAGPQDLAVIGSRLDEAGLPNVDLTDDEIAKIHIRYMVGGRTDKVENERLVSFEFPERPGALARFLNHMQGGWNITLFHYRNHGADYGRILVGIDVPPHDAAAFDGFLESLGYSYHEETQNAAYKLFLA</sequence>
<evidence type="ECO:0000256" key="6">
    <source>
        <dbReference type="ARBA" id="ARBA00022605"/>
    </source>
</evidence>
<dbReference type="GO" id="GO:0004794">
    <property type="term" value="F:threonine deaminase activity"/>
    <property type="evidence" value="ECO:0007669"/>
    <property type="project" value="UniProtKB-UniRule"/>
</dbReference>
<dbReference type="NCBIfam" id="NF006674">
    <property type="entry name" value="PRK09224.1"/>
    <property type="match status" value="1"/>
</dbReference>